<dbReference type="RefSeq" id="WP_062007582.1">
    <property type="nucleotide sequence ID" value="NZ_CP012677.1"/>
</dbReference>
<evidence type="ECO:0000256" key="5">
    <source>
        <dbReference type="ARBA" id="ARBA00022723"/>
    </source>
</evidence>
<comment type="pathway">
    <text evidence="2 9">Carbohydrate degradation; glycolysis; D-glyceraldehyde 3-phosphate and glycerone phosphate from D-glucose: step 3/4.</text>
</comment>
<evidence type="ECO:0000256" key="3">
    <source>
        <dbReference type="ARBA" id="ARBA00022490"/>
    </source>
</evidence>
<comment type="similarity">
    <text evidence="9">Belongs to the phosphofructokinase type A (PFKA) family. Mixed-substrate PFK group III subfamily.</text>
</comment>
<dbReference type="InterPro" id="IPR000023">
    <property type="entry name" value="Phosphofructokinase_dom"/>
</dbReference>
<feature type="binding site" evidence="9">
    <location>
        <begin position="102"/>
        <end position="105"/>
    </location>
    <ligand>
        <name>ATP</name>
        <dbReference type="ChEBI" id="CHEBI:30616"/>
    </ligand>
</feature>
<comment type="function">
    <text evidence="9">Catalyzes the phosphorylation of D-fructose 6-phosphate to fructose 1,6-bisphosphate by ATP, the first committing step of glycolysis.</text>
</comment>
<feature type="domain" description="Phosphofructokinase" evidence="10">
    <location>
        <begin position="2"/>
        <end position="296"/>
    </location>
</feature>
<dbReference type="NCBIfam" id="TIGR02483">
    <property type="entry name" value="PFK_mixed"/>
    <property type="match status" value="1"/>
</dbReference>
<dbReference type="InterPro" id="IPR012003">
    <property type="entry name" value="ATP_PFK_prok-type"/>
</dbReference>
<dbReference type="GO" id="GO:0016208">
    <property type="term" value="F:AMP binding"/>
    <property type="evidence" value="ECO:0007669"/>
    <property type="project" value="TreeGrafter"/>
</dbReference>
<evidence type="ECO:0000259" key="10">
    <source>
        <dbReference type="Pfam" id="PF00365"/>
    </source>
</evidence>
<feature type="binding site" evidence="9">
    <location>
        <position position="10"/>
    </location>
    <ligand>
        <name>ATP</name>
        <dbReference type="ChEBI" id="CHEBI:30616"/>
    </ligand>
</feature>
<proteinExistence type="inferred from homology"/>
<dbReference type="Gene3D" id="3.40.50.450">
    <property type="match status" value="1"/>
</dbReference>
<evidence type="ECO:0000256" key="9">
    <source>
        <dbReference type="HAMAP-Rule" id="MF_01976"/>
    </source>
</evidence>
<evidence type="ECO:0000256" key="7">
    <source>
        <dbReference type="ARBA" id="ARBA00022842"/>
    </source>
</evidence>
<keyword evidence="5 9" id="KW-0479">Metal-binding</keyword>
<gene>
    <name evidence="9" type="primary">pfkA</name>
    <name evidence="11" type="ORF">AOC05_12945</name>
</gene>
<dbReference type="GO" id="GO:0046872">
    <property type="term" value="F:metal ion binding"/>
    <property type="evidence" value="ECO:0007669"/>
    <property type="project" value="UniProtKB-KW"/>
</dbReference>
<sequence>MKIGILTSGGDCPGLNAVIRGIVLKGIKVYGHEFVGFRDGWRGVVEGDIMDLPRQSVRGISKQGGTILGTSRTNPFEGNGGPEVIKAHMERLGIDAMIAIGGEGTLAAARRLTDAGLKIVGVPKTVDNDLDATDYTFGFDTAVQIATEAIDRLRTTGESHHRCMIAEVMGRHVGWIALHAGMATGAHAVLIPEQRTSIEQIVEWVQEARDRGRAPLIVVAEGFVPDHQDSAHSERGLDTFGRPRLGGISEQLAPEIEARTGIETRATILGHIQRGGVPSSFDRVLATRLGMAAVDSVVEGRWGTMVSLKGTEIEHVPFEAALGNLKTVPQHRYDEAAILFG</sequence>
<dbReference type="OrthoDB" id="9802503at2"/>
<evidence type="ECO:0000313" key="12">
    <source>
        <dbReference type="Proteomes" id="UP000062833"/>
    </source>
</evidence>
<dbReference type="Proteomes" id="UP000062833">
    <property type="component" value="Chromosome"/>
</dbReference>
<feature type="binding site" description="in other chain" evidence="9">
    <location>
        <begin position="169"/>
        <end position="171"/>
    </location>
    <ligand>
        <name>substrate</name>
        <note>ligand shared between dimeric partners</note>
    </ligand>
</feature>
<dbReference type="InterPro" id="IPR012829">
    <property type="entry name" value="Phosphofructokinase_III"/>
</dbReference>
<reference evidence="12" key="1">
    <citation type="submission" date="2015-09" db="EMBL/GenBank/DDBJ databases">
        <title>Complete genome of Arthrobacter alpinus strain R3.8.</title>
        <authorList>
            <person name="See-Too W.S."/>
            <person name="Chan K.G."/>
        </authorList>
    </citation>
    <scope>NUCLEOTIDE SEQUENCE [LARGE SCALE GENOMIC DNA]</scope>
    <source>
        <strain evidence="12">R3.8</strain>
    </source>
</reference>
<feature type="binding site" description="in other chain" evidence="9">
    <location>
        <position position="221"/>
    </location>
    <ligand>
        <name>substrate</name>
        <note>ligand shared between dimeric partners</note>
    </ligand>
</feature>
<dbReference type="GO" id="GO:0005945">
    <property type="term" value="C:6-phosphofructokinase complex"/>
    <property type="evidence" value="ECO:0007669"/>
    <property type="project" value="TreeGrafter"/>
</dbReference>
<evidence type="ECO:0000256" key="2">
    <source>
        <dbReference type="ARBA" id="ARBA00004679"/>
    </source>
</evidence>
<dbReference type="Pfam" id="PF00365">
    <property type="entry name" value="PFK"/>
    <property type="match status" value="1"/>
</dbReference>
<keyword evidence="6 9" id="KW-0418">Kinase</keyword>
<comment type="caution">
    <text evidence="9">Lacks conserved residue(s) required for the propagation of feature annotation.</text>
</comment>
<keyword evidence="3 9" id="KW-0963">Cytoplasm</keyword>
<evidence type="ECO:0000256" key="4">
    <source>
        <dbReference type="ARBA" id="ARBA00022679"/>
    </source>
</evidence>
<dbReference type="GO" id="GO:0048029">
    <property type="term" value="F:monosaccharide binding"/>
    <property type="evidence" value="ECO:0007669"/>
    <property type="project" value="TreeGrafter"/>
</dbReference>
<name>A0A0M4RQM7_9MICC</name>
<evidence type="ECO:0000256" key="8">
    <source>
        <dbReference type="ARBA" id="ARBA00023152"/>
    </source>
</evidence>
<keyword evidence="12" id="KW-1185">Reference proteome</keyword>
<evidence type="ECO:0000256" key="6">
    <source>
        <dbReference type="ARBA" id="ARBA00022777"/>
    </source>
</evidence>
<dbReference type="PROSITE" id="PS00433">
    <property type="entry name" value="PHOSPHOFRUCTOKINASE"/>
    <property type="match status" value="1"/>
</dbReference>
<dbReference type="GO" id="GO:0006002">
    <property type="term" value="P:fructose 6-phosphate metabolic process"/>
    <property type="evidence" value="ECO:0007669"/>
    <property type="project" value="InterPro"/>
</dbReference>
<feature type="binding site" description="in other chain" evidence="9">
    <location>
        <begin position="271"/>
        <end position="274"/>
    </location>
    <ligand>
        <name>substrate</name>
        <note>ligand shared between dimeric partners</note>
    </ligand>
</feature>
<feature type="binding site" evidence="9">
    <location>
        <position position="265"/>
    </location>
    <ligand>
        <name>substrate</name>
        <note>ligand shared between dimeric partners</note>
    </ligand>
</feature>
<dbReference type="GO" id="GO:0003872">
    <property type="term" value="F:6-phosphofructokinase activity"/>
    <property type="evidence" value="ECO:0007669"/>
    <property type="project" value="UniProtKB-UniRule"/>
</dbReference>
<comment type="cofactor">
    <cofactor evidence="1 9">
        <name>Mg(2+)</name>
        <dbReference type="ChEBI" id="CHEBI:18420"/>
    </cofactor>
</comment>
<dbReference type="SUPFAM" id="SSF53784">
    <property type="entry name" value="Phosphofructokinase"/>
    <property type="match status" value="1"/>
</dbReference>
<protein>
    <recommendedName>
        <fullName evidence="9">ATP-dependent 6-phosphofructokinase</fullName>
        <shortName evidence="9">ATP-PFK</shortName>
        <shortName evidence="9">Phosphofructokinase</shortName>
        <ecNumber evidence="9">2.7.1.11</ecNumber>
    </recommendedName>
    <alternativeName>
        <fullName evidence="9">Phosphohexokinase</fullName>
    </alternativeName>
</protein>
<dbReference type="UniPathway" id="UPA00109">
    <property type="reaction ID" value="UER00182"/>
</dbReference>
<dbReference type="GO" id="GO:0030388">
    <property type="term" value="P:fructose 1,6-bisphosphate metabolic process"/>
    <property type="evidence" value="ECO:0007669"/>
    <property type="project" value="TreeGrafter"/>
</dbReference>
<feature type="binding site" evidence="9">
    <location>
        <begin position="72"/>
        <end position="73"/>
    </location>
    <ligand>
        <name>ATP</name>
        <dbReference type="ChEBI" id="CHEBI:30616"/>
    </ligand>
</feature>
<evidence type="ECO:0000313" key="11">
    <source>
        <dbReference type="EMBL" id="ALE93001.1"/>
    </source>
</evidence>
<keyword evidence="9" id="KW-0067">ATP-binding</keyword>
<dbReference type="PATRIC" id="fig|656366.3.peg.2795"/>
<dbReference type="PANTHER" id="PTHR13697:SF52">
    <property type="entry name" value="ATP-DEPENDENT 6-PHOSPHOFRUCTOKINASE 3"/>
    <property type="match status" value="1"/>
</dbReference>
<evidence type="ECO:0000256" key="1">
    <source>
        <dbReference type="ARBA" id="ARBA00001946"/>
    </source>
</evidence>
<dbReference type="GO" id="GO:0047334">
    <property type="term" value="F:diphosphate-fructose-6-phosphate 1-phosphotransferase activity"/>
    <property type="evidence" value="ECO:0007669"/>
    <property type="project" value="InterPro"/>
</dbReference>
<feature type="site" description="Important for substrate specificity; cannot use PPi as phosphoryl donor" evidence="9">
    <location>
        <position position="104"/>
    </location>
</feature>
<dbReference type="InterPro" id="IPR015912">
    <property type="entry name" value="Phosphofructokinase_CS"/>
</dbReference>
<dbReference type="InterPro" id="IPR022953">
    <property type="entry name" value="ATP_PFK"/>
</dbReference>
<keyword evidence="7 9" id="KW-0460">Magnesium</keyword>
<dbReference type="GO" id="GO:0061621">
    <property type="term" value="P:canonical glycolysis"/>
    <property type="evidence" value="ECO:0007669"/>
    <property type="project" value="TreeGrafter"/>
</dbReference>
<feature type="active site" description="Proton acceptor" evidence="9">
    <location>
        <position position="127"/>
    </location>
</feature>
<feature type="binding site" description="in other chain" evidence="9">
    <location>
        <begin position="125"/>
        <end position="127"/>
    </location>
    <ligand>
        <name>substrate</name>
        <note>ligand shared between dimeric partners</note>
    </ligand>
</feature>
<accession>A0A0M4RQM7</accession>
<dbReference type="PANTHER" id="PTHR13697">
    <property type="entry name" value="PHOSPHOFRUCTOKINASE"/>
    <property type="match status" value="1"/>
</dbReference>
<dbReference type="KEGG" id="aaq:AOC05_12945"/>
<comment type="subunit">
    <text evidence="9">Homodimer or homotetramer.</text>
</comment>
<dbReference type="GO" id="GO:0042802">
    <property type="term" value="F:identical protein binding"/>
    <property type="evidence" value="ECO:0007669"/>
    <property type="project" value="TreeGrafter"/>
</dbReference>
<dbReference type="GO" id="GO:0070095">
    <property type="term" value="F:fructose-6-phosphate binding"/>
    <property type="evidence" value="ECO:0007669"/>
    <property type="project" value="TreeGrafter"/>
</dbReference>
<dbReference type="EMBL" id="CP012677">
    <property type="protein sequence ID" value="ALE93001.1"/>
    <property type="molecule type" value="Genomic_DNA"/>
</dbReference>
<keyword evidence="8 9" id="KW-0324">Glycolysis</keyword>
<comment type="catalytic activity">
    <reaction evidence="9">
        <text>beta-D-fructose 6-phosphate + ATP = beta-D-fructose 1,6-bisphosphate + ADP + H(+)</text>
        <dbReference type="Rhea" id="RHEA:16109"/>
        <dbReference type="ChEBI" id="CHEBI:15378"/>
        <dbReference type="ChEBI" id="CHEBI:30616"/>
        <dbReference type="ChEBI" id="CHEBI:32966"/>
        <dbReference type="ChEBI" id="CHEBI:57634"/>
        <dbReference type="ChEBI" id="CHEBI:456216"/>
        <dbReference type="EC" id="2.7.1.11"/>
    </reaction>
</comment>
<dbReference type="GO" id="GO:0005524">
    <property type="term" value="F:ATP binding"/>
    <property type="evidence" value="ECO:0007669"/>
    <property type="project" value="UniProtKB-KW"/>
</dbReference>
<keyword evidence="4 9" id="KW-0808">Transferase</keyword>
<organism evidence="11 12">
    <name type="scientific">Arthrobacter alpinus</name>
    <dbReference type="NCBI Taxonomy" id="656366"/>
    <lineage>
        <taxon>Bacteria</taxon>
        <taxon>Bacillati</taxon>
        <taxon>Actinomycetota</taxon>
        <taxon>Actinomycetes</taxon>
        <taxon>Micrococcales</taxon>
        <taxon>Micrococcaceae</taxon>
        <taxon>Arthrobacter</taxon>
    </lineage>
</organism>
<dbReference type="NCBIfam" id="NF002872">
    <property type="entry name" value="PRK03202.1"/>
    <property type="match status" value="1"/>
</dbReference>
<feature type="binding site" evidence="9">
    <location>
        <position position="103"/>
    </location>
    <ligand>
        <name>Mg(2+)</name>
        <dbReference type="ChEBI" id="CHEBI:18420"/>
        <note>catalytic</note>
    </ligand>
</feature>
<dbReference type="HAMAP" id="MF_01976">
    <property type="entry name" value="Phosphofructokinase_III"/>
    <property type="match status" value="1"/>
</dbReference>
<dbReference type="EC" id="2.7.1.11" evidence="9"/>
<dbReference type="PIRSF" id="PIRSF000532">
    <property type="entry name" value="ATP_PFK_prok"/>
    <property type="match status" value="1"/>
</dbReference>
<keyword evidence="9" id="KW-0547">Nucleotide-binding</keyword>
<dbReference type="Gene3D" id="3.40.50.460">
    <property type="entry name" value="Phosphofructokinase domain"/>
    <property type="match status" value="1"/>
</dbReference>
<comment type="subcellular location">
    <subcellularLocation>
        <location evidence="9">Cytoplasm</location>
    </subcellularLocation>
</comment>
<dbReference type="AlphaFoldDB" id="A0A0M4RQM7"/>
<feature type="binding site" evidence="9">
    <location>
        <position position="162"/>
    </location>
    <ligand>
        <name>substrate</name>
        <note>ligand shared between dimeric partners</note>
    </ligand>
</feature>
<dbReference type="InterPro" id="IPR035966">
    <property type="entry name" value="PKF_sf"/>
</dbReference>
<dbReference type="PRINTS" id="PR00476">
    <property type="entry name" value="PHFRCTKINASE"/>
</dbReference>